<reference evidence="1" key="1">
    <citation type="submission" date="2014-09" db="EMBL/GenBank/DDBJ databases">
        <authorList>
            <person name="Magalhaes I.L.F."/>
            <person name="Oliveira U."/>
            <person name="Santos F.R."/>
            <person name="Vidigal T.H.D.A."/>
            <person name="Brescovit A.D."/>
            <person name="Santos A.J."/>
        </authorList>
    </citation>
    <scope>NUCLEOTIDE SEQUENCE</scope>
    <source>
        <tissue evidence="1">Shoot tissue taken approximately 20 cm above the soil surface</tissue>
    </source>
</reference>
<sequence>MRCHCREVTKKKATANITGMGLV</sequence>
<dbReference type="AlphaFoldDB" id="A0A0A8Y6Q1"/>
<dbReference type="EMBL" id="GBRH01276119">
    <property type="protein sequence ID" value="JAD21776.1"/>
    <property type="molecule type" value="Transcribed_RNA"/>
</dbReference>
<protein>
    <submittedName>
        <fullName evidence="1">Uncharacterized protein</fullName>
    </submittedName>
</protein>
<accession>A0A0A8Y6Q1</accession>
<name>A0A0A8Y6Q1_ARUDO</name>
<evidence type="ECO:0000313" key="1">
    <source>
        <dbReference type="EMBL" id="JAD21776.1"/>
    </source>
</evidence>
<organism evidence="1">
    <name type="scientific">Arundo donax</name>
    <name type="common">Giant reed</name>
    <name type="synonym">Donax arundinaceus</name>
    <dbReference type="NCBI Taxonomy" id="35708"/>
    <lineage>
        <taxon>Eukaryota</taxon>
        <taxon>Viridiplantae</taxon>
        <taxon>Streptophyta</taxon>
        <taxon>Embryophyta</taxon>
        <taxon>Tracheophyta</taxon>
        <taxon>Spermatophyta</taxon>
        <taxon>Magnoliopsida</taxon>
        <taxon>Liliopsida</taxon>
        <taxon>Poales</taxon>
        <taxon>Poaceae</taxon>
        <taxon>PACMAD clade</taxon>
        <taxon>Arundinoideae</taxon>
        <taxon>Arundineae</taxon>
        <taxon>Arundo</taxon>
    </lineage>
</organism>
<reference evidence="1" key="2">
    <citation type="journal article" date="2015" name="Data Brief">
        <title>Shoot transcriptome of the giant reed, Arundo donax.</title>
        <authorList>
            <person name="Barrero R.A."/>
            <person name="Guerrero F.D."/>
            <person name="Moolhuijzen P."/>
            <person name="Goolsby J.A."/>
            <person name="Tidwell J."/>
            <person name="Bellgard S.E."/>
            <person name="Bellgard M.I."/>
        </authorList>
    </citation>
    <scope>NUCLEOTIDE SEQUENCE</scope>
    <source>
        <tissue evidence="1">Shoot tissue taken approximately 20 cm above the soil surface</tissue>
    </source>
</reference>
<proteinExistence type="predicted"/>